<evidence type="ECO:0000256" key="1">
    <source>
        <dbReference type="ARBA" id="ARBA00022603"/>
    </source>
</evidence>
<dbReference type="EMBL" id="JAMGBD010000001">
    <property type="protein sequence ID" value="MCL6683727.1"/>
    <property type="molecule type" value="Genomic_DNA"/>
</dbReference>
<dbReference type="PANTHER" id="PTHR43397">
    <property type="entry name" value="ERGOTHIONEINE BIOSYNTHESIS PROTEIN 1"/>
    <property type="match status" value="1"/>
</dbReference>
<reference evidence="4" key="1">
    <citation type="submission" date="2022-05" db="EMBL/GenBank/DDBJ databases">
        <authorList>
            <person name="Jo J.-H."/>
            <person name="Im W.-T."/>
        </authorList>
    </citation>
    <scope>NUCLEOTIDE SEQUENCE</scope>
    <source>
        <strain evidence="4">SE158</strain>
    </source>
</reference>
<dbReference type="InterPro" id="IPR029063">
    <property type="entry name" value="SAM-dependent_MTases_sf"/>
</dbReference>
<dbReference type="RefSeq" id="WP_249847770.1">
    <property type="nucleotide sequence ID" value="NZ_JAMGBD010000001.1"/>
</dbReference>
<evidence type="ECO:0000313" key="5">
    <source>
        <dbReference type="Proteomes" id="UP001165363"/>
    </source>
</evidence>
<name>A0ABT0RM53_9SPHN</name>
<evidence type="ECO:0000259" key="3">
    <source>
        <dbReference type="Pfam" id="PF10017"/>
    </source>
</evidence>
<keyword evidence="2 4" id="KW-0808">Transferase</keyword>
<dbReference type="Proteomes" id="UP001165363">
    <property type="component" value="Unassembled WGS sequence"/>
</dbReference>
<dbReference type="NCBIfam" id="TIGR03438">
    <property type="entry name" value="egtD_ergothio"/>
    <property type="match status" value="1"/>
</dbReference>
<accession>A0ABT0RM53</accession>
<proteinExistence type="predicted"/>
<dbReference type="PIRSF" id="PIRSF018005">
    <property type="entry name" value="UCP018005"/>
    <property type="match status" value="1"/>
</dbReference>
<dbReference type="InterPro" id="IPR035094">
    <property type="entry name" value="EgtD"/>
</dbReference>
<sequence>MLATPDTDTEADPAFRADVLAGLAEPTPAIPARWFYDRRGSELFDDITRLPSYYPTRTETALLEEIMSEVDALSADNCAVVELGSGSSTKTPLLLRGIQPKAYVPVDISGDYLRESAAVVDKDFPDIHVYPVEADFTKPFALPPEVAELPKLGFFPGSTIGNFVPRSGTDLLRHFRDILGTGARLLIGMDRVKGIERLLAAYDDPEGVTAEFNLNLLHRINRELGGDIPVDAFRHQARWNDILSRIEMHLVAKRDVSFSIDGHSFSFARGSSIHTENSHKYGPRGGRVLLLAGGWTPLREWTDEDGDFALILAEAMPNRFAP</sequence>
<evidence type="ECO:0000256" key="2">
    <source>
        <dbReference type="ARBA" id="ARBA00022679"/>
    </source>
</evidence>
<feature type="domain" description="Histidine-specific methyltransferase SAM-dependent" evidence="3">
    <location>
        <begin position="15"/>
        <end position="314"/>
    </location>
</feature>
<gene>
    <name evidence="4" type="primary">egtD</name>
    <name evidence="4" type="ORF">LZ536_07420</name>
</gene>
<dbReference type="PANTHER" id="PTHR43397:SF1">
    <property type="entry name" value="ERGOTHIONEINE BIOSYNTHESIS PROTEIN 1"/>
    <property type="match status" value="1"/>
</dbReference>
<comment type="caution">
    <text evidence="4">The sequence shown here is derived from an EMBL/GenBank/DDBJ whole genome shotgun (WGS) entry which is preliminary data.</text>
</comment>
<organism evidence="4 5">
    <name type="scientific">Sphingomonas alba</name>
    <dbReference type="NCBI Taxonomy" id="2908208"/>
    <lineage>
        <taxon>Bacteria</taxon>
        <taxon>Pseudomonadati</taxon>
        <taxon>Pseudomonadota</taxon>
        <taxon>Alphaproteobacteria</taxon>
        <taxon>Sphingomonadales</taxon>
        <taxon>Sphingomonadaceae</taxon>
        <taxon>Sphingomonas</taxon>
    </lineage>
</organism>
<protein>
    <submittedName>
        <fullName evidence="4">L-histidine N(Alpha)-methyltransferase</fullName>
        <ecNumber evidence="4">2.1.1.44</ecNumber>
    </submittedName>
</protein>
<evidence type="ECO:0000313" key="4">
    <source>
        <dbReference type="EMBL" id="MCL6683727.1"/>
    </source>
</evidence>
<dbReference type="EC" id="2.1.1.44" evidence="4"/>
<dbReference type="GO" id="GO:0032259">
    <property type="term" value="P:methylation"/>
    <property type="evidence" value="ECO:0007669"/>
    <property type="project" value="UniProtKB-KW"/>
</dbReference>
<keyword evidence="5" id="KW-1185">Reference proteome</keyword>
<dbReference type="SUPFAM" id="SSF53335">
    <property type="entry name" value="S-adenosyl-L-methionine-dependent methyltransferases"/>
    <property type="match status" value="1"/>
</dbReference>
<dbReference type="InterPro" id="IPR019257">
    <property type="entry name" value="MeTrfase_dom"/>
</dbReference>
<dbReference type="GO" id="GO:0052706">
    <property type="term" value="F:L-histidine N(alpha)-methyltransferase activity"/>
    <property type="evidence" value="ECO:0007669"/>
    <property type="project" value="UniProtKB-EC"/>
</dbReference>
<dbReference type="Pfam" id="PF10017">
    <property type="entry name" value="Methyltransf_33"/>
    <property type="match status" value="1"/>
</dbReference>
<dbReference type="Gene3D" id="3.40.50.150">
    <property type="entry name" value="Vaccinia Virus protein VP39"/>
    <property type="match status" value="1"/>
</dbReference>
<dbReference type="InterPro" id="IPR017804">
    <property type="entry name" value="MeTrfase_EgtD-like"/>
</dbReference>
<dbReference type="InterPro" id="IPR051128">
    <property type="entry name" value="EgtD_Methyltrsf_superfamily"/>
</dbReference>
<keyword evidence="1 4" id="KW-0489">Methyltransferase</keyword>